<sequence length="54" mass="6496">MFTHLTYYGLEVVNYGREHCSLYLLCYKDSSFNNKTLSLFPKIYVFVRCPHRNL</sequence>
<evidence type="ECO:0000313" key="2">
    <source>
        <dbReference type="Proteomes" id="UP000004713"/>
    </source>
</evidence>
<dbReference type="EMBL" id="ABFZ02000022">
    <property type="protein sequence ID" value="EDS14241.1"/>
    <property type="molecule type" value="Genomic_DNA"/>
</dbReference>
<proteinExistence type="predicted"/>
<reference evidence="1 2" key="1">
    <citation type="submission" date="2007-11" db="EMBL/GenBank/DDBJ databases">
        <title>Draft genome sequence of Bacteroides stercoris(ATCC 43183).</title>
        <authorList>
            <person name="Sudarsanam P."/>
            <person name="Ley R."/>
            <person name="Guruge J."/>
            <person name="Turnbaugh P.J."/>
            <person name="Mahowald M."/>
            <person name="Liep D."/>
            <person name="Gordon J."/>
        </authorList>
    </citation>
    <scope>NUCLEOTIDE SEQUENCE [LARGE SCALE GENOMIC DNA]</scope>
    <source>
        <strain evidence="1 2">ATCC 43183</strain>
    </source>
</reference>
<name>B0NV47_BACSE</name>
<comment type="caution">
    <text evidence="1">The sequence shown here is derived from an EMBL/GenBank/DDBJ whole genome shotgun (WGS) entry which is preliminary data.</text>
</comment>
<dbReference type="HOGENOM" id="CLU_3040598_0_0_10"/>
<evidence type="ECO:0000313" key="1">
    <source>
        <dbReference type="EMBL" id="EDS14241.1"/>
    </source>
</evidence>
<reference evidence="1 2" key="2">
    <citation type="submission" date="2007-11" db="EMBL/GenBank/DDBJ databases">
        <authorList>
            <person name="Fulton L."/>
            <person name="Clifton S."/>
            <person name="Fulton B."/>
            <person name="Xu J."/>
            <person name="Minx P."/>
            <person name="Pepin K.H."/>
            <person name="Johnson M."/>
            <person name="Thiruvilangam P."/>
            <person name="Bhonagiri V."/>
            <person name="Nash W.E."/>
            <person name="Mardis E.R."/>
            <person name="Wilson R.K."/>
        </authorList>
    </citation>
    <scope>NUCLEOTIDE SEQUENCE [LARGE SCALE GENOMIC DNA]</scope>
    <source>
        <strain evidence="1 2">ATCC 43183</strain>
    </source>
</reference>
<protein>
    <submittedName>
        <fullName evidence="1">Uncharacterized protein</fullName>
    </submittedName>
</protein>
<organism evidence="1 2">
    <name type="scientific">Bacteroides stercoris ATCC 43183</name>
    <dbReference type="NCBI Taxonomy" id="449673"/>
    <lineage>
        <taxon>Bacteria</taxon>
        <taxon>Pseudomonadati</taxon>
        <taxon>Bacteroidota</taxon>
        <taxon>Bacteroidia</taxon>
        <taxon>Bacteroidales</taxon>
        <taxon>Bacteroidaceae</taxon>
        <taxon>Bacteroides</taxon>
    </lineage>
</organism>
<gene>
    <name evidence="1" type="ORF">BACSTE_03386</name>
</gene>
<accession>B0NV47</accession>
<dbReference type="Proteomes" id="UP000004713">
    <property type="component" value="Unassembled WGS sequence"/>
</dbReference>
<dbReference type="AlphaFoldDB" id="B0NV47"/>